<evidence type="ECO:0000313" key="2">
    <source>
        <dbReference type="EMBL" id="KAJ8337466.1"/>
    </source>
</evidence>
<evidence type="ECO:0000313" key="3">
    <source>
        <dbReference type="Proteomes" id="UP001152622"/>
    </source>
</evidence>
<accession>A0A9Q1EEW7</accession>
<comment type="caution">
    <text evidence="2">The sequence shown here is derived from an EMBL/GenBank/DDBJ whole genome shotgun (WGS) entry which is preliminary data.</text>
</comment>
<sequence>MKLLLSSRALTSSTQPVHLSRPSEKHVEVVCEEKRREGSVRNARTLLRASGANDLLDLAPRLPNSHTDVRSLRDER</sequence>
<keyword evidence="3" id="KW-1185">Reference proteome</keyword>
<gene>
    <name evidence="2" type="ORF">SKAU_G00364320</name>
</gene>
<dbReference type="AlphaFoldDB" id="A0A9Q1EEW7"/>
<reference evidence="2" key="1">
    <citation type="journal article" date="2023" name="Science">
        <title>Genome structures resolve the early diversification of teleost fishes.</title>
        <authorList>
            <person name="Parey E."/>
            <person name="Louis A."/>
            <person name="Montfort J."/>
            <person name="Bouchez O."/>
            <person name="Roques C."/>
            <person name="Iampietro C."/>
            <person name="Lluch J."/>
            <person name="Castinel A."/>
            <person name="Donnadieu C."/>
            <person name="Desvignes T."/>
            <person name="Floi Bucao C."/>
            <person name="Jouanno E."/>
            <person name="Wen M."/>
            <person name="Mejri S."/>
            <person name="Dirks R."/>
            <person name="Jansen H."/>
            <person name="Henkel C."/>
            <person name="Chen W.J."/>
            <person name="Zahm M."/>
            <person name="Cabau C."/>
            <person name="Klopp C."/>
            <person name="Thompson A.W."/>
            <person name="Robinson-Rechavi M."/>
            <person name="Braasch I."/>
            <person name="Lecointre G."/>
            <person name="Bobe J."/>
            <person name="Postlethwait J.H."/>
            <person name="Berthelot C."/>
            <person name="Roest Crollius H."/>
            <person name="Guiguen Y."/>
        </authorList>
    </citation>
    <scope>NUCLEOTIDE SEQUENCE</scope>
    <source>
        <strain evidence="2">WJC10195</strain>
    </source>
</reference>
<name>A0A9Q1EEW7_SYNKA</name>
<feature type="region of interest" description="Disordered" evidence="1">
    <location>
        <begin position="1"/>
        <end position="24"/>
    </location>
</feature>
<dbReference type="EMBL" id="JAINUF010000018">
    <property type="protein sequence ID" value="KAJ8337466.1"/>
    <property type="molecule type" value="Genomic_DNA"/>
</dbReference>
<protein>
    <submittedName>
        <fullName evidence="2">Uncharacterized protein</fullName>
    </submittedName>
</protein>
<proteinExistence type="predicted"/>
<organism evidence="2 3">
    <name type="scientific">Synaphobranchus kaupii</name>
    <name type="common">Kaup's arrowtooth eel</name>
    <dbReference type="NCBI Taxonomy" id="118154"/>
    <lineage>
        <taxon>Eukaryota</taxon>
        <taxon>Metazoa</taxon>
        <taxon>Chordata</taxon>
        <taxon>Craniata</taxon>
        <taxon>Vertebrata</taxon>
        <taxon>Euteleostomi</taxon>
        <taxon>Actinopterygii</taxon>
        <taxon>Neopterygii</taxon>
        <taxon>Teleostei</taxon>
        <taxon>Anguilliformes</taxon>
        <taxon>Synaphobranchidae</taxon>
        <taxon>Synaphobranchus</taxon>
    </lineage>
</organism>
<feature type="compositionally biased region" description="Low complexity" evidence="1">
    <location>
        <begin position="1"/>
        <end position="14"/>
    </location>
</feature>
<evidence type="ECO:0000256" key="1">
    <source>
        <dbReference type="SAM" id="MobiDB-lite"/>
    </source>
</evidence>
<dbReference type="Proteomes" id="UP001152622">
    <property type="component" value="Chromosome 18"/>
</dbReference>